<evidence type="ECO:0000256" key="6">
    <source>
        <dbReference type="SAM" id="SignalP"/>
    </source>
</evidence>
<dbReference type="GO" id="GO:0030246">
    <property type="term" value="F:carbohydrate binding"/>
    <property type="evidence" value="ECO:0007669"/>
    <property type="project" value="InterPro"/>
</dbReference>
<feature type="domain" description="Fibronectin type-III" evidence="7">
    <location>
        <begin position="835"/>
        <end position="924"/>
    </location>
</feature>
<evidence type="ECO:0000256" key="2">
    <source>
        <dbReference type="ARBA" id="ARBA00022729"/>
    </source>
</evidence>
<evidence type="ECO:0000256" key="5">
    <source>
        <dbReference type="SAM" id="MobiDB-lite"/>
    </source>
</evidence>
<dbReference type="InterPro" id="IPR011013">
    <property type="entry name" value="Gal_mutarotase_sf_dom"/>
</dbReference>
<evidence type="ECO:0000256" key="3">
    <source>
        <dbReference type="ARBA" id="ARBA00023239"/>
    </source>
</evidence>
<dbReference type="Pfam" id="PF00395">
    <property type="entry name" value="SLH"/>
    <property type="match status" value="3"/>
</dbReference>
<evidence type="ECO:0000259" key="8">
    <source>
        <dbReference type="PROSITE" id="PS51272"/>
    </source>
</evidence>
<feature type="signal peptide" evidence="6">
    <location>
        <begin position="1"/>
        <end position="29"/>
    </location>
</feature>
<dbReference type="CDD" id="cd01083">
    <property type="entry name" value="GAG_Lyase"/>
    <property type="match status" value="1"/>
</dbReference>
<dbReference type="SUPFAM" id="SSF49863">
    <property type="entry name" value="Hyaluronate lyase-like, C-terminal domain"/>
    <property type="match status" value="1"/>
</dbReference>
<dbReference type="InterPro" id="IPR011071">
    <property type="entry name" value="Lyase_8-like_C"/>
</dbReference>
<gene>
    <name evidence="9" type="ORF">A8708_22310</name>
</gene>
<dbReference type="InterPro" id="IPR004103">
    <property type="entry name" value="Lyase_8_C"/>
</dbReference>
<dbReference type="CDD" id="cd00063">
    <property type="entry name" value="FN3"/>
    <property type="match status" value="5"/>
</dbReference>
<comment type="caution">
    <text evidence="9">The sequence shown here is derived from an EMBL/GenBank/DDBJ whole genome shotgun (WGS) entry which is preliminary data.</text>
</comment>
<feature type="chain" id="PRO_5008277715" evidence="6">
    <location>
        <begin position="30"/>
        <end position="2183"/>
    </location>
</feature>
<evidence type="ECO:0000256" key="4">
    <source>
        <dbReference type="PIRSR" id="PIRSR638970-1"/>
    </source>
</evidence>
<keyword evidence="2 6" id="KW-0732">Signal</keyword>
<evidence type="ECO:0000313" key="9">
    <source>
        <dbReference type="EMBL" id="OAS15067.1"/>
    </source>
</evidence>
<organism evidence="9 10">
    <name type="scientific">Paenibacillus oryzisoli</name>
    <dbReference type="NCBI Taxonomy" id="1850517"/>
    <lineage>
        <taxon>Bacteria</taxon>
        <taxon>Bacillati</taxon>
        <taxon>Bacillota</taxon>
        <taxon>Bacilli</taxon>
        <taxon>Bacillales</taxon>
        <taxon>Paenibacillaceae</taxon>
        <taxon>Paenibacillus</taxon>
    </lineage>
</organism>
<dbReference type="GO" id="GO:0005975">
    <property type="term" value="P:carbohydrate metabolic process"/>
    <property type="evidence" value="ECO:0007669"/>
    <property type="project" value="InterPro"/>
</dbReference>
<dbReference type="Pfam" id="PF08124">
    <property type="entry name" value="Lyase_8_N"/>
    <property type="match status" value="1"/>
</dbReference>
<dbReference type="RefSeq" id="WP_068668611.1">
    <property type="nucleotide sequence ID" value="NZ_LYPB01000085.1"/>
</dbReference>
<dbReference type="PANTHER" id="PTHR38481:SF1">
    <property type="entry name" value="HYALURONATE LYASE"/>
    <property type="match status" value="1"/>
</dbReference>
<evidence type="ECO:0000256" key="1">
    <source>
        <dbReference type="ARBA" id="ARBA00006699"/>
    </source>
</evidence>
<feature type="domain" description="SLH" evidence="8">
    <location>
        <begin position="2002"/>
        <end position="2065"/>
    </location>
</feature>
<protein>
    <submittedName>
        <fullName evidence="9">Uncharacterized protein</fullName>
    </submittedName>
</protein>
<dbReference type="Pfam" id="PF02278">
    <property type="entry name" value="Lyase_8"/>
    <property type="match status" value="1"/>
</dbReference>
<name>A0A198A1T6_9BACL</name>
<dbReference type="Gene3D" id="2.60.40.10">
    <property type="entry name" value="Immunoglobulins"/>
    <property type="match status" value="6"/>
</dbReference>
<keyword evidence="3" id="KW-0456">Lyase</keyword>
<dbReference type="GO" id="GO:0005576">
    <property type="term" value="C:extracellular region"/>
    <property type="evidence" value="ECO:0007669"/>
    <property type="project" value="InterPro"/>
</dbReference>
<reference evidence="9 10" key="1">
    <citation type="submission" date="2016-05" db="EMBL/GenBank/DDBJ databases">
        <title>Paenibacillus sp. 1ZS3-15 nov., isolated from the rhizosphere soil.</title>
        <authorList>
            <person name="Zhang X.X."/>
            <person name="Zhang J."/>
        </authorList>
    </citation>
    <scope>NUCLEOTIDE SEQUENCE [LARGE SCALE GENOMIC DNA]</scope>
    <source>
        <strain evidence="9 10">1ZS3-15</strain>
    </source>
</reference>
<dbReference type="InterPro" id="IPR013783">
    <property type="entry name" value="Ig-like_fold"/>
</dbReference>
<dbReference type="SMART" id="SM00060">
    <property type="entry name" value="FN3"/>
    <property type="match status" value="6"/>
</dbReference>
<feature type="region of interest" description="Disordered" evidence="5">
    <location>
        <begin position="1763"/>
        <end position="1800"/>
    </location>
</feature>
<feature type="active site" evidence="4">
    <location>
        <position position="270"/>
    </location>
</feature>
<feature type="active site" evidence="4">
    <location>
        <position position="279"/>
    </location>
</feature>
<dbReference type="GO" id="GO:0016837">
    <property type="term" value="F:carbon-oxygen lyase activity, acting on polysaccharides"/>
    <property type="evidence" value="ECO:0007669"/>
    <property type="project" value="UniProtKB-ARBA"/>
</dbReference>
<dbReference type="Pfam" id="PF00041">
    <property type="entry name" value="fn3"/>
    <property type="match status" value="3"/>
</dbReference>
<dbReference type="SUPFAM" id="SSF74650">
    <property type="entry name" value="Galactose mutarotase-like"/>
    <property type="match status" value="1"/>
</dbReference>
<sequence length="2183" mass="235987">MSRKRLRKTGIWAMVLLLCLMLVPNYSNAAEPDEFDVLRQRLFDFITGGSSYDPEDTDIRPKIDIITANAQNAWATMARSTDRTYLWSDLASSKDTVDDPNTAEIEKPVSAHVSGSFQRLESMAVAYSTRGSSLQGNSELLGDIQSGLQWMYANRYNESFPTRTQRYDNWFDWEIASPTSLDNIGVVLYDELSPEVLAIIVKQVKFMLPDLNNPASTGANQISFCNITMIHGVISKNSTVLFSARNGVSRVLADVKTDDGFYSDGSFIQHHTYAYNGGYGISMLDNLSKMIYILSQSTWEIIDPNLAVFYKHVSDGFEPLVYDGEMMDMVRGRYISRGNGHAGHNVIGSLVRLALLAPAEEAATYRSMVKYWVEQDTYDDIYPTLSSISLIVELKKLMQDNTVHPRGELIMQKQYPSMDRTVHLGNGYGFGISMFSNRIANYESINGENLKGWHTGDGMTYLYNADASQYDDDFWPTVNSYRLPGTTVNHDSESASGQLSPYNWVGGTEISGLYGVSGMQFKSPGATLEAKKSWFMFDDEIVALGAGISSSDDKEVETIIENRKLNENGDNLFTVNGQQHSENLGVSETLTDVSWAHLQGKVPGSDVGYFFPNAGSVKALRESRTDQWFSTNVGGSKGNSTRSYLNLWWDHGTNPNNGTYSYVLLPGKSSEDVEAYSTHPDIEVIENSPDAQAVKETKLGITGINFWRDGLTTVEQVTSNKKASVMIKKTDKDMEISVSDPTMANVGTIDLLLDTDFGDIVSVDPGVSLNHADGKAKISVNVKDAKGKTFQAKFRLPGVKEELAAPTGLTVTQDGEKGVQLSWHAVDKADAPLTAPTNLTISGHTVNSLTVNWDRVEDSTGYRLYRSNSEDGDYYSILDLQPGATTYTDTNLGSGSQYWYKVVAVNKKGISAYSEIHSAWTVPLPPNGLKVITNMGTSLTLVWNEVPGTTEYKIYRSSSLTGNFEPVTGVGTSITGASYTDSGLEEGMNYYYKIASVNPGGESAATAPLSTIFNVSANVVEDNFDDFTRGELTGQHNWITTLPTGTEATVEEETPNSAYVYLKKYSNYQGDPSISHAMSIPAGAIVTAEVTVKADDIQYKTVLDLRDSATNKRAVNIIMQSNKIWGYSGSSKVDLLNPMDLSKSYKLKAVVNMATKKFDMYVDDQLVGNQWSFRESPVNKLDTVIFALGGTASSMKLDQVKISYVPLAPTNVTASEQTGTSLKLSWTPVTEATSYRIYRSLSADTGFKLAAEVPASSSYTDSGLVAKTSYYYKMVALSGSAISAESSLLTTTTKNASGLSVPTTPEALLASDNTGTSIKLSWKASKDAASYSVFRSTANGNQFELLGTTNSPSFQDNSLDGITSYSYKVVAVNEEGDSADSNVVSSSFNVVQTLINDNFDTDALGGDPAGWTIVEDTNRPVTVVNATYAAAPGHAVRLTGGNALETSAIRSFGDAQGVQGIVTIETDVLPTNANWKNIPVIITPAGAGAVHTYFSASQIFAYKSSSSSSKTSVFSPVVFDGTWYTTKIVLNTSTNKFDLFVNGSSTASASQFGFRTATTAVYGVKVAADNVSSLDFDNVKAYFKPVAPTSLTASVNTASSIKLTWGGVTGAAGYKLYRSLSPDQGYMQVYAGPDLTFTDNGLTGETTYYYKVAAVKGGAASDASNRVTTSTSGTPVAVIESSMMKKRNNPVSILSAERASQQLTEVDPGQVGYIVYRDGLEVGSTYMTTFTESELVPGKTYRYTIVAYDNLGHQSNASETVTYTVPAGNTPVPDNDDDDSPSNSPGHGSTPGTSPSDSIIQKSTLDTKTGEAKITIDSSVLLKELEQIKGDTTGTKRISINMPKVEGANAYTFVLPSAVLTEEQSAQQLEFITDAANVRVPTDMFANVSTAGVKEIGLTIGFADPSTLPDAVKAQTGDRPVIELHATADGKHIAFNNPDAAVEVSIPYTPSAEELKHPEHLVIWYIDGAGKAVAVPTARYNAVTGTISFTTTHFSLYAVAYAFKKFDDLAQYGWAQDAIEVLAAKGIVSGTSEKSFEPARNISRADFLLLLMKSLGLSTKSDANFEDVSKAAYYYDAVASAKQLGITQGSGGNQFNPNTAISRQDMMVIAARAMRAAKKLTTVGASADLNAFTDKSDVSAYAIEDVATMSKEGIIQGNESLLNPLGYATRAEAALIIYRIYNK</sequence>
<dbReference type="PANTHER" id="PTHR38481">
    <property type="entry name" value="HYALURONATE LYASE"/>
    <property type="match status" value="1"/>
</dbReference>
<proteinExistence type="inferred from homology"/>
<evidence type="ECO:0000259" key="7">
    <source>
        <dbReference type="PROSITE" id="PS50853"/>
    </source>
</evidence>
<dbReference type="InterPro" id="IPR008929">
    <property type="entry name" value="Chondroitin_lyas"/>
</dbReference>
<feature type="compositionally biased region" description="Polar residues" evidence="5">
    <location>
        <begin position="1786"/>
        <end position="1800"/>
    </location>
</feature>
<comment type="similarity">
    <text evidence="1">Belongs to the polysaccharide lyase 8 family.</text>
</comment>
<accession>A0A198A1T6</accession>
<dbReference type="SUPFAM" id="SSF48230">
    <property type="entry name" value="Chondroitin AC/alginate lyase"/>
    <property type="match status" value="1"/>
</dbReference>
<dbReference type="PROSITE" id="PS50853">
    <property type="entry name" value="FN3"/>
    <property type="match status" value="5"/>
</dbReference>
<dbReference type="STRING" id="1850517.A8708_22310"/>
<keyword evidence="10" id="KW-1185">Reference proteome</keyword>
<dbReference type="Gene3D" id="2.60.220.10">
    <property type="entry name" value="Polysaccharide lyase family 8-like, C-terminal"/>
    <property type="match status" value="1"/>
</dbReference>
<dbReference type="InterPro" id="IPR003961">
    <property type="entry name" value="FN3_dom"/>
</dbReference>
<dbReference type="PROSITE" id="PS51272">
    <property type="entry name" value="SLH"/>
    <property type="match status" value="3"/>
</dbReference>
<dbReference type="InterPro" id="IPR014718">
    <property type="entry name" value="GH-type_carb-bd"/>
</dbReference>
<feature type="active site" evidence="4">
    <location>
        <position position="333"/>
    </location>
</feature>
<feature type="domain" description="Fibronectin type-III" evidence="7">
    <location>
        <begin position="1304"/>
        <end position="1393"/>
    </location>
</feature>
<feature type="domain" description="Fibronectin type-III" evidence="7">
    <location>
        <begin position="925"/>
        <end position="1018"/>
    </location>
</feature>
<dbReference type="EMBL" id="LYPB01000085">
    <property type="protein sequence ID" value="OAS15067.1"/>
    <property type="molecule type" value="Genomic_DNA"/>
</dbReference>
<dbReference type="Proteomes" id="UP000078454">
    <property type="component" value="Unassembled WGS sequence"/>
</dbReference>
<dbReference type="InterPro" id="IPR001119">
    <property type="entry name" value="SLH_dom"/>
</dbReference>
<feature type="domain" description="SLH" evidence="8">
    <location>
        <begin position="2129"/>
        <end position="2183"/>
    </location>
</feature>
<feature type="domain" description="SLH" evidence="8">
    <location>
        <begin position="2066"/>
        <end position="2124"/>
    </location>
</feature>
<dbReference type="InterPro" id="IPR012970">
    <property type="entry name" value="Lyase_8_alpha_N"/>
</dbReference>
<dbReference type="SUPFAM" id="SSF49265">
    <property type="entry name" value="Fibronectin type III"/>
    <property type="match status" value="4"/>
</dbReference>
<evidence type="ECO:0000313" key="10">
    <source>
        <dbReference type="Proteomes" id="UP000078454"/>
    </source>
</evidence>
<dbReference type="Gene3D" id="2.70.98.10">
    <property type="match status" value="1"/>
</dbReference>
<dbReference type="Pfam" id="PF02884">
    <property type="entry name" value="Lyase_8_C"/>
    <property type="match status" value="1"/>
</dbReference>
<dbReference type="InterPro" id="IPR036116">
    <property type="entry name" value="FN3_sf"/>
</dbReference>
<dbReference type="Gene3D" id="1.50.10.100">
    <property type="entry name" value="Chondroitin AC/alginate lyase"/>
    <property type="match status" value="1"/>
</dbReference>
<feature type="domain" description="Fibronectin type-III" evidence="7">
    <location>
        <begin position="1208"/>
        <end position="1296"/>
    </location>
</feature>
<dbReference type="InterPro" id="IPR003159">
    <property type="entry name" value="Lyase_8_central_dom"/>
</dbReference>
<feature type="domain" description="Fibronectin type-III" evidence="7">
    <location>
        <begin position="1587"/>
        <end position="1674"/>
    </location>
</feature>
<dbReference type="InterPro" id="IPR038970">
    <property type="entry name" value="Lyase_8"/>
</dbReference>